<keyword evidence="4" id="KW-0539">Nucleus</keyword>
<name>A0A166AMU3_EXIGL</name>
<feature type="region of interest" description="Disordered" evidence="5">
    <location>
        <begin position="1"/>
        <end position="24"/>
    </location>
</feature>
<feature type="compositionally biased region" description="Acidic residues" evidence="5">
    <location>
        <begin position="122"/>
        <end position="134"/>
    </location>
</feature>
<dbReference type="AlphaFoldDB" id="A0A166AMU3"/>
<protein>
    <recommendedName>
        <fullName evidence="3">Ribosome biogenesis protein SLX9</fullName>
    </recommendedName>
</protein>
<dbReference type="EMBL" id="KV425989">
    <property type="protein sequence ID" value="KZV93519.1"/>
    <property type="molecule type" value="Genomic_DNA"/>
</dbReference>
<sequence length="210" mass="22590">MPKERLKRTRQHAPSASLPSRKLAADHATEHVELGALADASGAEILSSLSAPDVEAPVSKKQKQREKHDAWMERLQASQAPYSKSHSRRLKRKAKESLNTDMNDMQAVLSGMEPAQVKTIADDDAGDDDGAMDDGAERKKKPAAQTAGLIGEGKGQPLSKTQRKRALAAEAARHPLILSNPAFAANPFATIRTHVSNTLVKHDATPAPDS</sequence>
<evidence type="ECO:0000256" key="2">
    <source>
        <dbReference type="ARBA" id="ARBA00011022"/>
    </source>
</evidence>
<dbReference type="GO" id="GO:0000462">
    <property type="term" value="P:maturation of SSU-rRNA from tricistronic rRNA transcript (SSU-rRNA, 5.8S rRNA, LSU-rRNA)"/>
    <property type="evidence" value="ECO:0007669"/>
    <property type="project" value="InterPro"/>
</dbReference>
<dbReference type="GO" id="GO:0030686">
    <property type="term" value="C:90S preribosome"/>
    <property type="evidence" value="ECO:0007669"/>
    <property type="project" value="InterPro"/>
</dbReference>
<dbReference type="PANTHER" id="PTHR31109">
    <property type="entry name" value="PROTEIN FAM207A"/>
    <property type="match status" value="1"/>
</dbReference>
<evidence type="ECO:0000256" key="4">
    <source>
        <dbReference type="ARBA" id="ARBA00023242"/>
    </source>
</evidence>
<dbReference type="GO" id="GO:0005730">
    <property type="term" value="C:nucleolus"/>
    <property type="evidence" value="ECO:0007669"/>
    <property type="project" value="UniProtKB-SubCell"/>
</dbReference>
<accession>A0A166AMU3</accession>
<dbReference type="InParanoid" id="A0A166AMU3"/>
<feature type="region of interest" description="Disordered" evidence="5">
    <location>
        <begin position="121"/>
        <end position="167"/>
    </location>
</feature>
<organism evidence="6 7">
    <name type="scientific">Exidia glandulosa HHB12029</name>
    <dbReference type="NCBI Taxonomy" id="1314781"/>
    <lineage>
        <taxon>Eukaryota</taxon>
        <taxon>Fungi</taxon>
        <taxon>Dikarya</taxon>
        <taxon>Basidiomycota</taxon>
        <taxon>Agaricomycotina</taxon>
        <taxon>Agaricomycetes</taxon>
        <taxon>Auriculariales</taxon>
        <taxon>Exidiaceae</taxon>
        <taxon>Exidia</taxon>
    </lineage>
</organism>
<dbReference type="Proteomes" id="UP000077266">
    <property type="component" value="Unassembled WGS sequence"/>
</dbReference>
<evidence type="ECO:0000256" key="3">
    <source>
        <dbReference type="ARBA" id="ARBA00021321"/>
    </source>
</evidence>
<dbReference type="PANTHER" id="PTHR31109:SF2">
    <property type="entry name" value="RIBOSOME BIOGENESIS PROTEIN SLX9 HOMOLOG"/>
    <property type="match status" value="1"/>
</dbReference>
<feature type="compositionally biased region" description="Basic residues" evidence="5">
    <location>
        <begin position="85"/>
        <end position="94"/>
    </location>
</feature>
<dbReference type="Pfam" id="PF15341">
    <property type="entry name" value="SLX9"/>
    <property type="match status" value="1"/>
</dbReference>
<comment type="subcellular location">
    <subcellularLocation>
        <location evidence="1">Nucleus</location>
        <location evidence="1">Nucleolus</location>
    </subcellularLocation>
</comment>
<gene>
    <name evidence="6" type="ORF">EXIGLDRAFT_717116</name>
</gene>
<dbReference type="STRING" id="1314781.A0A166AMU3"/>
<feature type="compositionally biased region" description="Basic residues" evidence="5">
    <location>
        <begin position="1"/>
        <end position="11"/>
    </location>
</feature>
<dbReference type="GO" id="GO:0030688">
    <property type="term" value="C:preribosome, small subunit precursor"/>
    <property type="evidence" value="ECO:0007669"/>
    <property type="project" value="InterPro"/>
</dbReference>
<proteinExistence type="inferred from homology"/>
<evidence type="ECO:0000256" key="1">
    <source>
        <dbReference type="ARBA" id="ARBA00004604"/>
    </source>
</evidence>
<evidence type="ECO:0000313" key="7">
    <source>
        <dbReference type="Proteomes" id="UP000077266"/>
    </source>
</evidence>
<reference evidence="6 7" key="1">
    <citation type="journal article" date="2016" name="Mol. Biol. Evol.">
        <title>Comparative Genomics of Early-Diverging Mushroom-Forming Fungi Provides Insights into the Origins of Lignocellulose Decay Capabilities.</title>
        <authorList>
            <person name="Nagy L.G."/>
            <person name="Riley R."/>
            <person name="Tritt A."/>
            <person name="Adam C."/>
            <person name="Daum C."/>
            <person name="Floudas D."/>
            <person name="Sun H."/>
            <person name="Yadav J.S."/>
            <person name="Pangilinan J."/>
            <person name="Larsson K.H."/>
            <person name="Matsuura K."/>
            <person name="Barry K."/>
            <person name="Labutti K."/>
            <person name="Kuo R."/>
            <person name="Ohm R.A."/>
            <person name="Bhattacharya S.S."/>
            <person name="Shirouzu T."/>
            <person name="Yoshinaga Y."/>
            <person name="Martin F.M."/>
            <person name="Grigoriev I.V."/>
            <person name="Hibbett D.S."/>
        </authorList>
    </citation>
    <scope>NUCLEOTIDE SEQUENCE [LARGE SCALE GENOMIC DNA]</scope>
    <source>
        <strain evidence="6 7">HHB12029</strain>
    </source>
</reference>
<dbReference type="FunCoup" id="A0A166AMU3">
    <property type="interactions" value="58"/>
</dbReference>
<comment type="similarity">
    <text evidence="2">Belongs to the SLX9 family.</text>
</comment>
<dbReference type="OrthoDB" id="18703at2759"/>
<feature type="region of interest" description="Disordered" evidence="5">
    <location>
        <begin position="49"/>
        <end position="100"/>
    </location>
</feature>
<dbReference type="InterPro" id="IPR028160">
    <property type="entry name" value="Slx9-like"/>
</dbReference>
<evidence type="ECO:0000313" key="6">
    <source>
        <dbReference type="EMBL" id="KZV93519.1"/>
    </source>
</evidence>
<keyword evidence="7" id="KW-1185">Reference proteome</keyword>
<evidence type="ECO:0000256" key="5">
    <source>
        <dbReference type="SAM" id="MobiDB-lite"/>
    </source>
</evidence>